<protein>
    <submittedName>
        <fullName evidence="2">Uncharacterized protein</fullName>
    </submittedName>
</protein>
<evidence type="ECO:0000256" key="1">
    <source>
        <dbReference type="SAM" id="Coils"/>
    </source>
</evidence>
<evidence type="ECO:0000313" key="3">
    <source>
        <dbReference type="Proteomes" id="UP000461948"/>
    </source>
</evidence>
<dbReference type="EMBL" id="WKLC01001100">
    <property type="protein sequence ID" value="MSE17313.1"/>
    <property type="molecule type" value="Genomic_DNA"/>
</dbReference>
<dbReference type="AlphaFoldDB" id="A0A7X2SX61"/>
<feature type="coiled-coil region" evidence="1">
    <location>
        <begin position="60"/>
        <end position="87"/>
    </location>
</feature>
<accession>A0A7X2SX61</accession>
<sequence>MLEPIINPYKTDPQGIFTYKDIMIYPVDGPHKEAAKKTIEVCGLADSRLFSVRAEILVSLRNFENDIQDALNDFNEAETEKKRENRIRKINNALGKINELIEPQAQLSAYCRHFLDNSDVYKEAKETVENYINQHC</sequence>
<comment type="caution">
    <text evidence="2">The sequence shown here is derived from an EMBL/GenBank/DDBJ whole genome shotgun (WGS) entry which is preliminary data.</text>
</comment>
<gene>
    <name evidence="2" type="ORF">GKC49_20035</name>
</gene>
<organism evidence="2 3">
    <name type="scientific">Enterobacter agglomerans</name>
    <name type="common">Erwinia herbicola</name>
    <name type="synonym">Pantoea agglomerans</name>
    <dbReference type="NCBI Taxonomy" id="549"/>
    <lineage>
        <taxon>Bacteria</taxon>
        <taxon>Pseudomonadati</taxon>
        <taxon>Pseudomonadota</taxon>
        <taxon>Gammaproteobacteria</taxon>
        <taxon>Enterobacterales</taxon>
        <taxon>Erwiniaceae</taxon>
        <taxon>Pantoea</taxon>
        <taxon>Pantoea agglomerans group</taxon>
    </lineage>
</organism>
<keyword evidence="1" id="KW-0175">Coiled coil</keyword>
<reference evidence="2 3" key="1">
    <citation type="submission" date="2019-11" db="EMBL/GenBank/DDBJ databases">
        <title>Draft Genome Sequence of Plant Growth-Promoting Rhizosphere-Associated Bacteria.</title>
        <authorList>
            <person name="Vasilyev I.Y."/>
            <person name="Radchenko V."/>
            <person name="Ilnitskaya E.V."/>
        </authorList>
    </citation>
    <scope>NUCLEOTIDE SEQUENCE [LARGE SCALE GENOMIC DNA]</scope>
    <source>
        <strain evidence="2 3">VRA_MhP_f</strain>
    </source>
</reference>
<dbReference type="Proteomes" id="UP000461948">
    <property type="component" value="Unassembled WGS sequence"/>
</dbReference>
<proteinExistence type="predicted"/>
<name>A0A7X2SX61_ENTAG</name>
<evidence type="ECO:0000313" key="2">
    <source>
        <dbReference type="EMBL" id="MSE17313.1"/>
    </source>
</evidence>